<gene>
    <name evidence="1" type="ORF">OGH68_13355</name>
</gene>
<organism evidence="1 2">
    <name type="scientific">Streptomyces peucetius</name>
    <dbReference type="NCBI Taxonomy" id="1950"/>
    <lineage>
        <taxon>Bacteria</taxon>
        <taxon>Bacillati</taxon>
        <taxon>Actinomycetota</taxon>
        <taxon>Actinomycetes</taxon>
        <taxon>Kitasatosporales</taxon>
        <taxon>Streptomycetaceae</taxon>
        <taxon>Streptomyces</taxon>
    </lineage>
</organism>
<dbReference type="Proteomes" id="UP001163878">
    <property type="component" value="Chromosome"/>
</dbReference>
<evidence type="ECO:0000313" key="1">
    <source>
        <dbReference type="EMBL" id="UYQ62370.1"/>
    </source>
</evidence>
<keyword evidence="2" id="KW-1185">Reference proteome</keyword>
<name>A0ABY6I806_STRPE</name>
<evidence type="ECO:0008006" key="3">
    <source>
        <dbReference type="Google" id="ProtNLM"/>
    </source>
</evidence>
<sequence>MADPEAGARHGAAELKVNTDELGAVGHDAYVLRGRLTRDGDHARASTFDAAIALTNGNFASGAELLKMHDRWNTQLRTLLDACAQISNHLDYSKAAHAKDDADIGGNLTAVSKISEYFK</sequence>
<accession>A0ABY6I806</accession>
<dbReference type="RefSeq" id="WP_264243765.1">
    <property type="nucleotide sequence ID" value="NZ_CP107567.1"/>
</dbReference>
<reference evidence="1" key="1">
    <citation type="submission" date="2022-10" db="EMBL/GenBank/DDBJ databases">
        <title>Cytochrome P450 Catalyzes Benzene Ring Formation in the Biosynthesis of Trialkyl-Substituted Aromatic Polyketides.</title>
        <authorList>
            <person name="Zhao E."/>
            <person name="Ge H."/>
        </authorList>
    </citation>
    <scope>NUCLEOTIDE SEQUENCE</scope>
    <source>
        <strain evidence="1">NA0869</strain>
    </source>
</reference>
<protein>
    <recommendedName>
        <fullName evidence="3">ESX-1 secretion-associated protein</fullName>
    </recommendedName>
</protein>
<evidence type="ECO:0000313" key="2">
    <source>
        <dbReference type="Proteomes" id="UP001163878"/>
    </source>
</evidence>
<dbReference type="EMBL" id="CP107567">
    <property type="protein sequence ID" value="UYQ62370.1"/>
    <property type="molecule type" value="Genomic_DNA"/>
</dbReference>
<proteinExistence type="predicted"/>